<evidence type="ECO:0000313" key="1">
    <source>
        <dbReference type="EMBL" id="KAG2587145.1"/>
    </source>
</evidence>
<evidence type="ECO:0000313" key="2">
    <source>
        <dbReference type="Proteomes" id="UP000823388"/>
    </source>
</evidence>
<name>A0A8T0RPS2_PANVG</name>
<protein>
    <submittedName>
        <fullName evidence="1">Uncharacterized protein</fullName>
    </submittedName>
</protein>
<proteinExistence type="predicted"/>
<sequence>MEGGEKRCCRRPVTCPHRRRPIHPFRSAADGCDPPAARHPPLNGALASACERWLRGSLPAIAVRLPPPLGTTDLSAPRRRGGLAVTHAVACGCLVGAGVRVAAAVPARRESPGDARVWLRGPCPAVRARRTTRSHSPRVLSYAHGHVRL</sequence>
<comment type="caution">
    <text evidence="1">The sequence shown here is derived from an EMBL/GenBank/DDBJ whole genome shotgun (WGS) entry which is preliminary data.</text>
</comment>
<reference evidence="1" key="1">
    <citation type="submission" date="2020-05" db="EMBL/GenBank/DDBJ databases">
        <title>WGS assembly of Panicum virgatum.</title>
        <authorList>
            <person name="Lovell J.T."/>
            <person name="Jenkins J."/>
            <person name="Shu S."/>
            <person name="Juenger T.E."/>
            <person name="Schmutz J."/>
        </authorList>
    </citation>
    <scope>NUCLEOTIDE SEQUENCE</scope>
    <source>
        <strain evidence="1">AP13</strain>
    </source>
</reference>
<dbReference type="AlphaFoldDB" id="A0A8T0RPS2"/>
<dbReference type="EMBL" id="CM029046">
    <property type="protein sequence ID" value="KAG2587145.1"/>
    <property type="molecule type" value="Genomic_DNA"/>
</dbReference>
<gene>
    <name evidence="1" type="ORF">PVAP13_5NG105962</name>
</gene>
<dbReference type="Proteomes" id="UP000823388">
    <property type="component" value="Chromosome 5N"/>
</dbReference>
<organism evidence="1 2">
    <name type="scientific">Panicum virgatum</name>
    <name type="common">Blackwell switchgrass</name>
    <dbReference type="NCBI Taxonomy" id="38727"/>
    <lineage>
        <taxon>Eukaryota</taxon>
        <taxon>Viridiplantae</taxon>
        <taxon>Streptophyta</taxon>
        <taxon>Embryophyta</taxon>
        <taxon>Tracheophyta</taxon>
        <taxon>Spermatophyta</taxon>
        <taxon>Magnoliopsida</taxon>
        <taxon>Liliopsida</taxon>
        <taxon>Poales</taxon>
        <taxon>Poaceae</taxon>
        <taxon>PACMAD clade</taxon>
        <taxon>Panicoideae</taxon>
        <taxon>Panicodae</taxon>
        <taxon>Paniceae</taxon>
        <taxon>Panicinae</taxon>
        <taxon>Panicum</taxon>
        <taxon>Panicum sect. Hiantes</taxon>
    </lineage>
</organism>
<keyword evidence="2" id="KW-1185">Reference proteome</keyword>
<accession>A0A8T0RPS2</accession>